<gene>
    <name evidence="1" type="ORF">AUC69_12815</name>
</gene>
<protein>
    <submittedName>
        <fullName evidence="1">Uncharacterized protein</fullName>
    </submittedName>
</protein>
<evidence type="ECO:0000313" key="2">
    <source>
        <dbReference type="Proteomes" id="UP000094472"/>
    </source>
</evidence>
<dbReference type="EMBL" id="LPWF01000027">
    <property type="protein sequence ID" value="ODR97007.1"/>
    <property type="molecule type" value="Genomic_DNA"/>
</dbReference>
<dbReference type="Proteomes" id="UP000094472">
    <property type="component" value="Unassembled WGS sequence"/>
</dbReference>
<organism evidence="1 2">
    <name type="scientific">Methyloceanibacter superfactus</name>
    <dbReference type="NCBI Taxonomy" id="1774969"/>
    <lineage>
        <taxon>Bacteria</taxon>
        <taxon>Pseudomonadati</taxon>
        <taxon>Pseudomonadota</taxon>
        <taxon>Alphaproteobacteria</taxon>
        <taxon>Hyphomicrobiales</taxon>
        <taxon>Hyphomicrobiaceae</taxon>
        <taxon>Methyloceanibacter</taxon>
    </lineage>
</organism>
<proteinExistence type="predicted"/>
<keyword evidence="2" id="KW-1185">Reference proteome</keyword>
<dbReference type="AlphaFoldDB" id="A0A1E3VU09"/>
<sequence length="140" mass="15544">MLITAIGLRLILGLLRLLRLISRRLFWLTGLRLMALGRGLRGALLRGRLRRGLIGGIRGVGWLGGLLLRLRGARDRRVCRHLGKSRTAVSENRALSDIWLPGPIRSLNHVRYLTLLGVCRIHTPGLATRSIQGVLPLGKI</sequence>
<reference evidence="1 2" key="1">
    <citation type="journal article" date="2016" name="Environ. Microbiol.">
        <title>New Methyloceanibacter diversity from North Sea sediments includes methanotroph containing solely the soluble methane monooxygenase.</title>
        <authorList>
            <person name="Vekeman B."/>
            <person name="Kerckhof F.M."/>
            <person name="Cremers G."/>
            <person name="de Vos P."/>
            <person name="Vandamme P."/>
            <person name="Boon N."/>
            <person name="Op den Camp H.J."/>
            <person name="Heylen K."/>
        </authorList>
    </citation>
    <scope>NUCLEOTIDE SEQUENCE [LARGE SCALE GENOMIC DNA]</scope>
    <source>
        <strain evidence="1 2">R-67175</strain>
    </source>
</reference>
<evidence type="ECO:0000313" key="1">
    <source>
        <dbReference type="EMBL" id="ODR97007.1"/>
    </source>
</evidence>
<name>A0A1E3VU09_9HYPH</name>
<accession>A0A1E3VU09</accession>
<comment type="caution">
    <text evidence="1">The sequence shown here is derived from an EMBL/GenBank/DDBJ whole genome shotgun (WGS) entry which is preliminary data.</text>
</comment>